<evidence type="ECO:0008006" key="4">
    <source>
        <dbReference type="Google" id="ProtNLM"/>
    </source>
</evidence>
<accession>X6NNX2</accession>
<comment type="caution">
    <text evidence="2">The sequence shown here is derived from an EMBL/GenBank/DDBJ whole genome shotgun (WGS) entry which is preliminary data.</text>
</comment>
<name>X6NNX2_RETFI</name>
<keyword evidence="1" id="KW-0175">Coiled coil</keyword>
<feature type="coiled-coil region" evidence="1">
    <location>
        <begin position="177"/>
        <end position="218"/>
    </location>
</feature>
<gene>
    <name evidence="2" type="ORF">RFI_09413</name>
</gene>
<proteinExistence type="predicted"/>
<evidence type="ECO:0000256" key="1">
    <source>
        <dbReference type="SAM" id="Coils"/>
    </source>
</evidence>
<dbReference type="EMBL" id="ASPP01007085">
    <property type="protein sequence ID" value="ETO27721.1"/>
    <property type="molecule type" value="Genomic_DNA"/>
</dbReference>
<evidence type="ECO:0000313" key="3">
    <source>
        <dbReference type="Proteomes" id="UP000023152"/>
    </source>
</evidence>
<organism evidence="2 3">
    <name type="scientific">Reticulomyxa filosa</name>
    <dbReference type="NCBI Taxonomy" id="46433"/>
    <lineage>
        <taxon>Eukaryota</taxon>
        <taxon>Sar</taxon>
        <taxon>Rhizaria</taxon>
        <taxon>Retaria</taxon>
        <taxon>Foraminifera</taxon>
        <taxon>Monothalamids</taxon>
        <taxon>Reticulomyxidae</taxon>
        <taxon>Reticulomyxa</taxon>
    </lineage>
</organism>
<evidence type="ECO:0000313" key="2">
    <source>
        <dbReference type="EMBL" id="ETO27721.1"/>
    </source>
</evidence>
<sequence>MNKEMDNINEEIKHEITFHLLEESCFNKEWIVRFNKQKRVNPLICLICKQIANDALKLECYQHKHINKSQIAGGHCLNQFLKSNNGYCPVQAHANCEYSENEPLRNQINNLTVMCIRQFEQELRVSNKTEKEEGEAIGVIKCDFKGKIKELKTHLDNECPLKVMDCWFKPFGCNCTCHKKEKKKKKKKDETNQLKLENEKLKKDIQSKDNEIHKLNNQIIELLYLANRMQQNYWKPKILQLDQNCEKAA</sequence>
<dbReference type="Proteomes" id="UP000023152">
    <property type="component" value="Unassembled WGS sequence"/>
</dbReference>
<dbReference type="AlphaFoldDB" id="X6NNX2"/>
<dbReference type="InterPro" id="IPR013083">
    <property type="entry name" value="Znf_RING/FYVE/PHD"/>
</dbReference>
<keyword evidence="3" id="KW-1185">Reference proteome</keyword>
<reference evidence="2 3" key="1">
    <citation type="journal article" date="2013" name="Curr. Biol.">
        <title>The Genome of the Foraminiferan Reticulomyxa filosa.</title>
        <authorList>
            <person name="Glockner G."/>
            <person name="Hulsmann N."/>
            <person name="Schleicher M."/>
            <person name="Noegel A.A."/>
            <person name="Eichinger L."/>
            <person name="Gallinger C."/>
            <person name="Pawlowski J."/>
            <person name="Sierra R."/>
            <person name="Euteneuer U."/>
            <person name="Pillet L."/>
            <person name="Moustafa A."/>
            <person name="Platzer M."/>
            <person name="Groth M."/>
            <person name="Szafranski K."/>
            <person name="Schliwa M."/>
        </authorList>
    </citation>
    <scope>NUCLEOTIDE SEQUENCE [LARGE SCALE GENOMIC DNA]</scope>
</reference>
<dbReference type="Gene3D" id="3.30.40.10">
    <property type="entry name" value="Zinc/RING finger domain, C3HC4 (zinc finger)"/>
    <property type="match status" value="1"/>
</dbReference>
<protein>
    <recommendedName>
        <fullName evidence="4">TRAF-type domain-containing protein</fullName>
    </recommendedName>
</protein>